<dbReference type="EMBL" id="JAGTJR010000099">
    <property type="protein sequence ID" value="KAH7010946.1"/>
    <property type="molecule type" value="Genomic_DNA"/>
</dbReference>
<dbReference type="InterPro" id="IPR056120">
    <property type="entry name" value="DUF7703"/>
</dbReference>
<reference evidence="3 4" key="1">
    <citation type="journal article" date="2021" name="Nat. Commun.">
        <title>Genetic determinants of endophytism in the Arabidopsis root mycobiome.</title>
        <authorList>
            <person name="Mesny F."/>
            <person name="Miyauchi S."/>
            <person name="Thiergart T."/>
            <person name="Pickel B."/>
            <person name="Atanasova L."/>
            <person name="Karlsson M."/>
            <person name="Huettel B."/>
            <person name="Barry K.W."/>
            <person name="Haridas S."/>
            <person name="Chen C."/>
            <person name="Bauer D."/>
            <person name="Andreopoulos W."/>
            <person name="Pangilinan J."/>
            <person name="LaButti K."/>
            <person name="Riley R."/>
            <person name="Lipzen A."/>
            <person name="Clum A."/>
            <person name="Drula E."/>
            <person name="Henrissat B."/>
            <person name="Kohler A."/>
            <person name="Grigoriev I.V."/>
            <person name="Martin F.M."/>
            <person name="Hacquard S."/>
        </authorList>
    </citation>
    <scope>NUCLEOTIDE SEQUENCE [LARGE SCALE GENOMIC DNA]</scope>
    <source>
        <strain evidence="3 4">MPI-SDFR-AT-0080</strain>
    </source>
</reference>
<gene>
    <name evidence="3" type="ORF">B0J12DRAFT_747398</name>
</gene>
<feature type="domain" description="DUF7703" evidence="2">
    <location>
        <begin position="28"/>
        <end position="69"/>
    </location>
</feature>
<evidence type="ECO:0000313" key="4">
    <source>
        <dbReference type="Proteomes" id="UP000774617"/>
    </source>
</evidence>
<dbReference type="Proteomes" id="UP000774617">
    <property type="component" value="Unassembled WGS sequence"/>
</dbReference>
<name>A0ABQ8FQ84_9PEZI</name>
<evidence type="ECO:0000313" key="3">
    <source>
        <dbReference type="EMBL" id="KAH7010946.1"/>
    </source>
</evidence>
<organism evidence="3 4">
    <name type="scientific">Macrophomina phaseolina</name>
    <dbReference type="NCBI Taxonomy" id="35725"/>
    <lineage>
        <taxon>Eukaryota</taxon>
        <taxon>Fungi</taxon>
        <taxon>Dikarya</taxon>
        <taxon>Ascomycota</taxon>
        <taxon>Pezizomycotina</taxon>
        <taxon>Dothideomycetes</taxon>
        <taxon>Dothideomycetes incertae sedis</taxon>
        <taxon>Botryosphaeriales</taxon>
        <taxon>Botryosphaeriaceae</taxon>
        <taxon>Macrophomina</taxon>
    </lineage>
</organism>
<sequence>MNGRSKYLKITKKRPPYGLSLVIIAFLAIAIFNSVKIIIKTTYKAFAYSVKLKLEFFVLNRLAAATRNKKTAANYDPVFTDSTRLATLQTGISGGI</sequence>
<dbReference type="Pfam" id="PF24802">
    <property type="entry name" value="DUF7703"/>
    <property type="match status" value="1"/>
</dbReference>
<proteinExistence type="predicted"/>
<keyword evidence="4" id="KW-1185">Reference proteome</keyword>
<feature type="transmembrane region" description="Helical" evidence="1">
    <location>
        <begin position="17"/>
        <end position="39"/>
    </location>
</feature>
<keyword evidence="1" id="KW-0812">Transmembrane</keyword>
<evidence type="ECO:0000256" key="1">
    <source>
        <dbReference type="SAM" id="Phobius"/>
    </source>
</evidence>
<accession>A0ABQ8FQ84</accession>
<evidence type="ECO:0000259" key="2">
    <source>
        <dbReference type="Pfam" id="PF24802"/>
    </source>
</evidence>
<comment type="caution">
    <text evidence="3">The sequence shown here is derived from an EMBL/GenBank/DDBJ whole genome shotgun (WGS) entry which is preliminary data.</text>
</comment>
<keyword evidence="1" id="KW-1133">Transmembrane helix</keyword>
<keyword evidence="1" id="KW-0472">Membrane</keyword>
<protein>
    <recommendedName>
        <fullName evidence="2">DUF7703 domain-containing protein</fullName>
    </recommendedName>
</protein>